<organism evidence="1 2">
    <name type="scientific">Paraburkholderia saeva</name>
    <dbReference type="NCBI Taxonomy" id="2777537"/>
    <lineage>
        <taxon>Bacteria</taxon>
        <taxon>Pseudomonadati</taxon>
        <taxon>Pseudomonadota</taxon>
        <taxon>Betaproteobacteria</taxon>
        <taxon>Burkholderiales</taxon>
        <taxon>Burkholderiaceae</taxon>
        <taxon>Paraburkholderia</taxon>
    </lineage>
</organism>
<keyword evidence="2" id="KW-1185">Reference proteome</keyword>
<evidence type="ECO:0000313" key="2">
    <source>
        <dbReference type="Proteomes" id="UP000789704"/>
    </source>
</evidence>
<proteinExistence type="predicted"/>
<protein>
    <submittedName>
        <fullName evidence="1">Uncharacterized protein</fullName>
    </submittedName>
</protein>
<dbReference type="AlphaFoldDB" id="A0A9N8RSP3"/>
<gene>
    <name evidence="1" type="ORF">LMG31841_00297</name>
</gene>
<dbReference type="EMBL" id="CAJQZC010000001">
    <property type="protein sequence ID" value="CAG4886940.1"/>
    <property type="molecule type" value="Genomic_DNA"/>
</dbReference>
<reference evidence="1" key="1">
    <citation type="submission" date="2021-04" db="EMBL/GenBank/DDBJ databases">
        <authorList>
            <person name="Vanwijnsberghe S."/>
        </authorList>
    </citation>
    <scope>NUCLEOTIDE SEQUENCE</scope>
    <source>
        <strain evidence="1">LMG 31841</strain>
    </source>
</reference>
<name>A0A9N8RSP3_9BURK</name>
<dbReference type="Proteomes" id="UP000789704">
    <property type="component" value="Unassembled WGS sequence"/>
</dbReference>
<comment type="caution">
    <text evidence="1">The sequence shown here is derived from an EMBL/GenBank/DDBJ whole genome shotgun (WGS) entry which is preliminary data.</text>
</comment>
<sequence length="208" mass="22477">MLEKPTRYCDALLTPARVMRPEDVMEAIGGQQRKGAGLAGWFLCGDVSAPMFAAIAKEPAARDLNVAAFSGDRAGNYVVFTQQLGMFQHRFLLPLFEPPVPEFLASLRMAPMQVAMGDAGEETAAVSAAHLPWEMIAPVEKLVQSAFDVDGEEVILGVPSIISKVCTITTFPALLGQPPVRDLSVSVMLPTRMLECVETSLRDEGTLQ</sequence>
<dbReference type="RefSeq" id="WP_228874373.1">
    <property type="nucleotide sequence ID" value="NZ_CAJQYZ010000001.1"/>
</dbReference>
<accession>A0A9N8RSP3</accession>
<evidence type="ECO:0000313" key="1">
    <source>
        <dbReference type="EMBL" id="CAG4886940.1"/>
    </source>
</evidence>